<accession>A0A6N7X8K9</accession>
<evidence type="ECO:0000259" key="1">
    <source>
        <dbReference type="SMART" id="SM00642"/>
    </source>
</evidence>
<evidence type="ECO:0000313" key="2">
    <source>
        <dbReference type="EMBL" id="MST71757.1"/>
    </source>
</evidence>
<dbReference type="GO" id="GO:0005975">
    <property type="term" value="P:carbohydrate metabolic process"/>
    <property type="evidence" value="ECO:0007669"/>
    <property type="project" value="InterPro"/>
</dbReference>
<dbReference type="PANTHER" id="PTHR47786:SF2">
    <property type="entry name" value="GLYCOSYL HYDROLASE FAMILY 13 CATALYTIC DOMAIN-CONTAINING PROTEIN"/>
    <property type="match status" value="1"/>
</dbReference>
<dbReference type="InterPro" id="IPR041331">
    <property type="entry name" value="Bac_A_amyl_C"/>
</dbReference>
<dbReference type="Gene3D" id="3.20.20.80">
    <property type="entry name" value="Glycosidases"/>
    <property type="match status" value="1"/>
</dbReference>
<dbReference type="Gene3D" id="2.60.40.1180">
    <property type="entry name" value="Golgi alpha-mannosidase II"/>
    <property type="match status" value="1"/>
</dbReference>
<dbReference type="RefSeq" id="WP_154433513.1">
    <property type="nucleotide sequence ID" value="NZ_VUNC01000001.1"/>
</dbReference>
<dbReference type="InterPro" id="IPR013780">
    <property type="entry name" value="Glyco_hydro_b"/>
</dbReference>
<dbReference type="Pfam" id="PF00128">
    <property type="entry name" value="Alpha-amylase"/>
    <property type="match status" value="2"/>
</dbReference>
<evidence type="ECO:0000313" key="3">
    <source>
        <dbReference type="Proteomes" id="UP000469325"/>
    </source>
</evidence>
<dbReference type="InterPro" id="IPR017853">
    <property type="entry name" value="GH"/>
</dbReference>
<reference evidence="2 3" key="1">
    <citation type="submission" date="2019-08" db="EMBL/GenBank/DDBJ databases">
        <title>In-depth cultivation of the pig gut microbiome towards novel bacterial diversity and tailored functional studies.</title>
        <authorList>
            <person name="Wylensek D."/>
            <person name="Hitch T.C.A."/>
            <person name="Clavel T."/>
        </authorList>
    </citation>
    <scope>NUCLEOTIDE SEQUENCE [LARGE SCALE GENOMIC DNA]</scope>
    <source>
        <strain evidence="2 3">CA-Schmier-601-WT-1</strain>
    </source>
</reference>
<dbReference type="PANTHER" id="PTHR47786">
    <property type="entry name" value="ALPHA-1,4-GLUCAN:MALTOSE-1-PHOSPHATE MALTOSYLTRANSFERASE"/>
    <property type="match status" value="1"/>
</dbReference>
<feature type="domain" description="Glycosyl hydrolase family 13 catalytic" evidence="1">
    <location>
        <begin position="16"/>
        <end position="346"/>
    </location>
</feature>
<organism evidence="2 3">
    <name type="scientific">Olsenella porci</name>
    <dbReference type="NCBI Taxonomy" id="2652279"/>
    <lineage>
        <taxon>Bacteria</taxon>
        <taxon>Bacillati</taxon>
        <taxon>Actinomycetota</taxon>
        <taxon>Coriobacteriia</taxon>
        <taxon>Coriobacteriales</taxon>
        <taxon>Atopobiaceae</taxon>
        <taxon>Olsenella</taxon>
    </lineage>
</organism>
<dbReference type="CDD" id="cd11313">
    <property type="entry name" value="AmyAc_arch_bac_AmyA"/>
    <property type="match status" value="1"/>
</dbReference>
<dbReference type="InterPro" id="IPR006047">
    <property type="entry name" value="GH13_cat_dom"/>
</dbReference>
<dbReference type="Proteomes" id="UP000469325">
    <property type="component" value="Unassembled WGS sequence"/>
</dbReference>
<dbReference type="SMART" id="SM00642">
    <property type="entry name" value="Aamy"/>
    <property type="match status" value="1"/>
</dbReference>
<dbReference type="Pfam" id="PF18612">
    <property type="entry name" value="Bac_A_amyl_C"/>
    <property type="match status" value="1"/>
</dbReference>
<protein>
    <submittedName>
        <fullName evidence="2">Alpha-amylase</fullName>
    </submittedName>
</protein>
<dbReference type="SUPFAM" id="SSF51445">
    <property type="entry name" value="(Trans)glycosidases"/>
    <property type="match status" value="1"/>
</dbReference>
<gene>
    <name evidence="2" type="ORF">FYJ68_01335</name>
</gene>
<name>A0A6N7X8K9_9ACTN</name>
<dbReference type="EMBL" id="VUNC01000001">
    <property type="protein sequence ID" value="MST71757.1"/>
    <property type="molecule type" value="Genomic_DNA"/>
</dbReference>
<sequence length="434" mass="48735">MAADTSNAVRDLVIYSIFVRNHTEEGTFRAVIPDLPRIRSLGTDVVWLMPIHPIGEACRKGTLGSPYAIRDYRAVNPEYGTLDDMRALVDAIHANGMRCIIDVVYNHTSPDSVLLSRHPEYFYHKPDGSTGNRVGDWSDIVDLDYSNHDLWDYQIQTLCQWAQIVDGFRCDVASFVPVDFWIHARREVQRVHPGCLWLAETVHRSFGAACRAAGMYCARDTEAFEAFDAEYSYDVQEAFDRYLEGKIPLSCYLDLLDFQESVYPQNYDKLRFLENHDLPRIAPRVGGTRALENFTAMLYFLKGTTLVYAGQEVASEHRPSLFDRDPINWEGGHDLSPLMARMSAVKRKALDADDAFFSSADDEANVAVLRRESHGVRKVGAFCLGGEGATVDVPLPDGAYENLVDGVTVRVSDSRLVLDGSPVVVRAEVEPERV</sequence>
<proteinExistence type="predicted"/>
<dbReference type="AlphaFoldDB" id="A0A6N7X8K9"/>
<comment type="caution">
    <text evidence="2">The sequence shown here is derived from an EMBL/GenBank/DDBJ whole genome shotgun (WGS) entry which is preliminary data.</text>
</comment>
<keyword evidence="3" id="KW-1185">Reference proteome</keyword>